<name>A0A074U5C3_9RHOB</name>
<keyword evidence="4" id="KW-0732">Signal</keyword>
<dbReference type="PROSITE" id="PS51318">
    <property type="entry name" value="TAT"/>
    <property type="match status" value="1"/>
</dbReference>
<evidence type="ECO:0000256" key="6">
    <source>
        <dbReference type="SAM" id="MobiDB-lite"/>
    </source>
</evidence>
<gene>
    <name evidence="8" type="ORF">DL1_01995</name>
</gene>
<dbReference type="Gene3D" id="2.60.40.10">
    <property type="entry name" value="Immunoglobulins"/>
    <property type="match status" value="1"/>
</dbReference>
<dbReference type="PANTHER" id="PTHR30504">
    <property type="entry name" value="GLUCANS BIOSYNTHESIS PROTEIN"/>
    <property type="match status" value="1"/>
</dbReference>
<dbReference type="OrthoDB" id="9777817at2"/>
<keyword evidence="9" id="KW-1185">Reference proteome</keyword>
<feature type="compositionally biased region" description="Pro residues" evidence="6">
    <location>
        <begin position="44"/>
        <end position="53"/>
    </location>
</feature>
<evidence type="ECO:0000259" key="7">
    <source>
        <dbReference type="Pfam" id="PF04349"/>
    </source>
</evidence>
<dbReference type="Gene3D" id="2.70.98.10">
    <property type="match status" value="1"/>
</dbReference>
<evidence type="ECO:0000256" key="2">
    <source>
        <dbReference type="ARBA" id="ARBA00005001"/>
    </source>
</evidence>
<dbReference type="SUPFAM" id="SSF81296">
    <property type="entry name" value="E set domains"/>
    <property type="match status" value="1"/>
</dbReference>
<dbReference type="EMBL" id="JHEH01000010">
    <property type="protein sequence ID" value="KEP69822.1"/>
    <property type="molecule type" value="Genomic_DNA"/>
</dbReference>
<organism evidence="8 9">
    <name type="scientific">Thioclava dalianensis</name>
    <dbReference type="NCBI Taxonomy" id="1185766"/>
    <lineage>
        <taxon>Bacteria</taxon>
        <taxon>Pseudomonadati</taxon>
        <taxon>Pseudomonadota</taxon>
        <taxon>Alphaproteobacteria</taxon>
        <taxon>Rhodobacterales</taxon>
        <taxon>Paracoccaceae</taxon>
        <taxon>Thioclava</taxon>
    </lineage>
</organism>
<comment type="similarity">
    <text evidence="3">Belongs to the OpgD/OpgG family.</text>
</comment>
<dbReference type="GO" id="GO:0051274">
    <property type="term" value="P:beta-glucan biosynthetic process"/>
    <property type="evidence" value="ECO:0007669"/>
    <property type="project" value="TreeGrafter"/>
</dbReference>
<evidence type="ECO:0000256" key="4">
    <source>
        <dbReference type="ARBA" id="ARBA00022729"/>
    </source>
</evidence>
<protein>
    <submittedName>
        <fullName evidence="8">Glucan biosynthesis protein D</fullName>
    </submittedName>
</protein>
<dbReference type="PIRSF" id="PIRSF006281">
    <property type="entry name" value="MdoG"/>
    <property type="match status" value="1"/>
</dbReference>
<dbReference type="InterPro" id="IPR014438">
    <property type="entry name" value="Glucan_biosyn_MdoG/MdoD"/>
</dbReference>
<sequence>MSSSRSVRKAHPSRRAFLGAGTALGLLAATGVPVRAQDSAQPAPAAPATPPAAEPAAPAAPQKTPFSFDALSAEMQNEAKGDPVPPATSDADFLSKLTYDTYRLIRYNPDKAIFSDIKDSLFQLQAFHLGWLFKEPVQMFSVEDGQATPMIFNTDDFIYEREARKIVPEHADLPGVAGFRLHNPINRPDVMDELAAFQGASYFRALGRGSAYGLSARGLAVNTGLAVAEEFPRFTRFWIETPTPGSDTITVYAAMNSASLTGAYRFVITPGDATAMDVTARLYIRADIQQLGVAPLTSMYLYGPRNRSDFDDYRPKVHDSDGLGIEQGDGDLIWRPLQNPGKIASSYFSQNAPHSFGLYQRDRNFDDYQDASAHYERRPSARVTPASDWGKGMVRLVEIPSKLEVNDNIVAFWVPDAPAKAGDALEFAYRLEWGDLPPDGGDTRAYVEETRAGTGGVSGVENTKGTRKFVIDFKGGEIANLPAESSDKIEVVTHAGKGKIVTQTLSKVEQDGVWRLVLDVSADGDAPVELSAQLSGFGRKLSETWLYQWNKT</sequence>
<evidence type="ECO:0000256" key="3">
    <source>
        <dbReference type="ARBA" id="ARBA00009284"/>
    </source>
</evidence>
<accession>A0A074U5C3</accession>
<dbReference type="GO" id="GO:0030288">
    <property type="term" value="C:outer membrane-bounded periplasmic space"/>
    <property type="evidence" value="ECO:0007669"/>
    <property type="project" value="TreeGrafter"/>
</dbReference>
<dbReference type="InterPro" id="IPR014756">
    <property type="entry name" value="Ig_E-set"/>
</dbReference>
<dbReference type="InterPro" id="IPR014718">
    <property type="entry name" value="GH-type_carb-bd"/>
</dbReference>
<dbReference type="PANTHER" id="PTHR30504:SF3">
    <property type="entry name" value="GLUCANS BIOSYNTHESIS PROTEIN D"/>
    <property type="match status" value="1"/>
</dbReference>
<dbReference type="UniPathway" id="UPA00637"/>
<dbReference type="eggNOG" id="COG3131">
    <property type="taxonomic scope" value="Bacteria"/>
</dbReference>
<dbReference type="InterPro" id="IPR013783">
    <property type="entry name" value="Ig-like_fold"/>
</dbReference>
<evidence type="ECO:0000313" key="8">
    <source>
        <dbReference type="EMBL" id="KEP69822.1"/>
    </source>
</evidence>
<feature type="domain" description="Glucan biosynthesis periplasmic MdoG C-terminal" evidence="7">
    <location>
        <begin position="66"/>
        <end position="549"/>
    </location>
</feature>
<dbReference type="InterPro" id="IPR006311">
    <property type="entry name" value="TAT_signal"/>
</dbReference>
<dbReference type="GO" id="GO:0030246">
    <property type="term" value="F:carbohydrate binding"/>
    <property type="evidence" value="ECO:0007669"/>
    <property type="project" value="InterPro"/>
</dbReference>
<dbReference type="AlphaFoldDB" id="A0A074U5C3"/>
<comment type="pathway">
    <text evidence="2">Glycan metabolism; osmoregulated periplasmic glucan (OPG) biosynthesis.</text>
</comment>
<evidence type="ECO:0000256" key="1">
    <source>
        <dbReference type="ARBA" id="ARBA00004418"/>
    </source>
</evidence>
<comment type="caution">
    <text evidence="8">The sequence shown here is derived from an EMBL/GenBank/DDBJ whole genome shotgun (WGS) entry which is preliminary data.</text>
</comment>
<dbReference type="Pfam" id="PF04349">
    <property type="entry name" value="MdoG"/>
    <property type="match status" value="1"/>
</dbReference>
<dbReference type="InterPro" id="IPR007444">
    <property type="entry name" value="Glucan_biosyn_MdoG_C"/>
</dbReference>
<dbReference type="Proteomes" id="UP000027725">
    <property type="component" value="Unassembled WGS sequence"/>
</dbReference>
<dbReference type="STRING" id="1185766.SAMN05216224_101677"/>
<dbReference type="SUPFAM" id="SSF74650">
    <property type="entry name" value="Galactose mutarotase-like"/>
    <property type="match status" value="1"/>
</dbReference>
<reference evidence="8 9" key="1">
    <citation type="submission" date="2014-03" db="EMBL/GenBank/DDBJ databases">
        <title>The draft genome sequence of Thioclava dalianensis DLFJ1-1.</title>
        <authorList>
            <person name="Lai Q."/>
            <person name="Shao Z."/>
        </authorList>
    </citation>
    <scope>NUCLEOTIDE SEQUENCE [LARGE SCALE GENOMIC DNA]</scope>
    <source>
        <strain evidence="8 9">DLFJ1-1</strain>
    </source>
</reference>
<dbReference type="InterPro" id="IPR011013">
    <property type="entry name" value="Gal_mutarotase_sf_dom"/>
</dbReference>
<evidence type="ECO:0000256" key="5">
    <source>
        <dbReference type="ARBA" id="ARBA00022764"/>
    </source>
</evidence>
<dbReference type="RefSeq" id="WP_038065639.1">
    <property type="nucleotide sequence ID" value="NZ_FOVB01000001.1"/>
</dbReference>
<comment type="subcellular location">
    <subcellularLocation>
        <location evidence="1">Periplasm</location>
    </subcellularLocation>
</comment>
<proteinExistence type="inferred from homology"/>
<evidence type="ECO:0000313" key="9">
    <source>
        <dbReference type="Proteomes" id="UP000027725"/>
    </source>
</evidence>
<feature type="region of interest" description="Disordered" evidence="6">
    <location>
        <begin position="35"/>
        <end position="64"/>
    </location>
</feature>
<dbReference type="GO" id="GO:0003824">
    <property type="term" value="F:catalytic activity"/>
    <property type="evidence" value="ECO:0007669"/>
    <property type="project" value="InterPro"/>
</dbReference>
<keyword evidence="5" id="KW-0574">Periplasm</keyword>